<feature type="transmembrane region" description="Helical" evidence="2">
    <location>
        <begin position="32"/>
        <end position="53"/>
    </location>
</feature>
<reference evidence="4" key="1">
    <citation type="submission" date="2018-09" db="EMBL/GenBank/DDBJ databases">
        <authorList>
            <person name="Livingstone P.G."/>
            <person name="Whitworth D.E."/>
        </authorList>
    </citation>
    <scope>NUCLEOTIDE SEQUENCE [LARGE SCALE GENOMIC DNA]</scope>
    <source>
        <strain evidence="4">CA054A</strain>
    </source>
</reference>
<evidence type="ECO:0000256" key="2">
    <source>
        <dbReference type="SAM" id="Phobius"/>
    </source>
</evidence>
<feature type="region of interest" description="Disordered" evidence="1">
    <location>
        <begin position="79"/>
        <end position="102"/>
    </location>
</feature>
<keyword evidence="4" id="KW-1185">Reference proteome</keyword>
<dbReference type="EMBL" id="RAVZ01000047">
    <property type="protein sequence ID" value="RKG91162.1"/>
    <property type="molecule type" value="Genomic_DNA"/>
</dbReference>
<feature type="compositionally biased region" description="Polar residues" evidence="1">
    <location>
        <begin position="82"/>
        <end position="92"/>
    </location>
</feature>
<evidence type="ECO:0000256" key="1">
    <source>
        <dbReference type="SAM" id="MobiDB-lite"/>
    </source>
</evidence>
<dbReference type="Proteomes" id="UP000268094">
    <property type="component" value="Unassembled WGS sequence"/>
</dbReference>
<evidence type="ECO:0008006" key="5">
    <source>
        <dbReference type="Google" id="ProtNLM"/>
    </source>
</evidence>
<keyword evidence="2" id="KW-0812">Transmembrane</keyword>
<comment type="caution">
    <text evidence="3">The sequence shown here is derived from an EMBL/GenBank/DDBJ whole genome shotgun (WGS) entry which is preliminary data.</text>
</comment>
<organism evidence="3 4">
    <name type="scientific">Corallococcus terminator</name>
    <dbReference type="NCBI Taxonomy" id="2316733"/>
    <lineage>
        <taxon>Bacteria</taxon>
        <taxon>Pseudomonadati</taxon>
        <taxon>Myxococcota</taxon>
        <taxon>Myxococcia</taxon>
        <taxon>Myxococcales</taxon>
        <taxon>Cystobacterineae</taxon>
        <taxon>Myxococcaceae</taxon>
        <taxon>Corallococcus</taxon>
    </lineage>
</organism>
<evidence type="ECO:0000313" key="3">
    <source>
        <dbReference type="EMBL" id="RKG91162.1"/>
    </source>
</evidence>
<sequence length="102" mass="10539">MLSLKDLKKLDRDDLLDLVGLETRRTTAETTLPALGIFAAGLLVGVGVGLLLADKPGTQLRGDLRTKLQGGQDKLAGAINSARGTETQQGAGSTVPPGSRTT</sequence>
<dbReference type="AlphaFoldDB" id="A0A3A8J642"/>
<protein>
    <recommendedName>
        <fullName evidence="5">YtxH domain-containing protein</fullName>
    </recommendedName>
</protein>
<evidence type="ECO:0000313" key="4">
    <source>
        <dbReference type="Proteomes" id="UP000268094"/>
    </source>
</evidence>
<keyword evidence="2" id="KW-1133">Transmembrane helix</keyword>
<gene>
    <name evidence="3" type="ORF">D7V88_09770</name>
</gene>
<name>A0A3A8J642_9BACT</name>
<keyword evidence="2" id="KW-0472">Membrane</keyword>
<dbReference type="OrthoDB" id="5383457at2"/>
<accession>A0A3A8J642</accession>
<proteinExistence type="predicted"/>
<dbReference type="RefSeq" id="WP_120540345.1">
    <property type="nucleotide sequence ID" value="NZ_RAVZ01000047.1"/>
</dbReference>